<feature type="non-terminal residue" evidence="1">
    <location>
        <position position="1"/>
    </location>
</feature>
<gene>
    <name evidence="1" type="ORF">LEA_17238</name>
</gene>
<dbReference type="AlphaFoldDB" id="K1RT43"/>
<proteinExistence type="predicted"/>
<sequence>SEQAADSLKTAEKRLADMAVLIKNVTTYQKTKTRL</sequence>
<accession>K1RT43</accession>
<name>K1RT43_9ZZZZ</name>
<protein>
    <submittedName>
        <fullName evidence="1">Uncharacterized protein</fullName>
    </submittedName>
</protein>
<evidence type="ECO:0000313" key="1">
    <source>
        <dbReference type="EMBL" id="EKC51762.1"/>
    </source>
</evidence>
<reference evidence="1" key="1">
    <citation type="journal article" date="2013" name="Environ. Microbiol.">
        <title>Microbiota from the distal guts of lean and obese adolescents exhibit partial functional redundancy besides clear differences in community structure.</title>
        <authorList>
            <person name="Ferrer M."/>
            <person name="Ruiz A."/>
            <person name="Lanza F."/>
            <person name="Haange S.B."/>
            <person name="Oberbach A."/>
            <person name="Till H."/>
            <person name="Bargiela R."/>
            <person name="Campoy C."/>
            <person name="Segura M.T."/>
            <person name="Richter M."/>
            <person name="von Bergen M."/>
            <person name="Seifert J."/>
            <person name="Suarez A."/>
        </authorList>
    </citation>
    <scope>NUCLEOTIDE SEQUENCE</scope>
</reference>
<dbReference type="EMBL" id="AJWY01011791">
    <property type="protein sequence ID" value="EKC51762.1"/>
    <property type="molecule type" value="Genomic_DNA"/>
</dbReference>
<organism evidence="1">
    <name type="scientific">human gut metagenome</name>
    <dbReference type="NCBI Taxonomy" id="408170"/>
    <lineage>
        <taxon>unclassified sequences</taxon>
        <taxon>metagenomes</taxon>
        <taxon>organismal metagenomes</taxon>
    </lineage>
</organism>
<comment type="caution">
    <text evidence="1">The sequence shown here is derived from an EMBL/GenBank/DDBJ whole genome shotgun (WGS) entry which is preliminary data.</text>
</comment>